<evidence type="ECO:0000259" key="8">
    <source>
        <dbReference type="Pfam" id="PF09335"/>
    </source>
</evidence>
<evidence type="ECO:0000256" key="3">
    <source>
        <dbReference type="ARBA" id="ARBA00022475"/>
    </source>
</evidence>
<keyword evidence="4 7" id="KW-0812">Transmembrane</keyword>
<evidence type="ECO:0000256" key="7">
    <source>
        <dbReference type="RuleBase" id="RU366058"/>
    </source>
</evidence>
<evidence type="ECO:0000313" key="10">
    <source>
        <dbReference type="Proteomes" id="UP001589894"/>
    </source>
</evidence>
<dbReference type="RefSeq" id="WP_377340726.1">
    <property type="nucleotide sequence ID" value="NZ_JBHLUE010000016.1"/>
</dbReference>
<dbReference type="Proteomes" id="UP001589894">
    <property type="component" value="Unassembled WGS sequence"/>
</dbReference>
<dbReference type="Pfam" id="PF09335">
    <property type="entry name" value="VTT_dom"/>
    <property type="match status" value="1"/>
</dbReference>
<evidence type="ECO:0000256" key="2">
    <source>
        <dbReference type="ARBA" id="ARBA00008640"/>
    </source>
</evidence>
<keyword evidence="3 7" id="KW-1003">Cell membrane</keyword>
<reference evidence="9 10" key="1">
    <citation type="submission" date="2024-09" db="EMBL/GenBank/DDBJ databases">
        <authorList>
            <person name="Sun Q."/>
            <person name="Mori K."/>
        </authorList>
    </citation>
    <scope>NUCLEOTIDE SEQUENCE [LARGE SCALE GENOMIC DNA]</scope>
    <source>
        <strain evidence="9 10">TBRC 2205</strain>
    </source>
</reference>
<organism evidence="9 10">
    <name type="scientific">Plantactinospora siamensis</name>
    <dbReference type="NCBI Taxonomy" id="555372"/>
    <lineage>
        <taxon>Bacteria</taxon>
        <taxon>Bacillati</taxon>
        <taxon>Actinomycetota</taxon>
        <taxon>Actinomycetes</taxon>
        <taxon>Micromonosporales</taxon>
        <taxon>Micromonosporaceae</taxon>
        <taxon>Plantactinospora</taxon>
    </lineage>
</organism>
<comment type="caution">
    <text evidence="9">The sequence shown here is derived from an EMBL/GenBank/DDBJ whole genome shotgun (WGS) entry which is preliminary data.</text>
</comment>
<keyword evidence="10" id="KW-1185">Reference proteome</keyword>
<sequence>MNTPGPAGSAGRGRRLAAAGVAAARTLVDHRAGRRFLALLVVLGLCALGLLLMPHPDLAAAPRLAHRLGPAAPVAAVVLGAVLMAVLVPRTLITVAWGALFGPLQGAGYTLAAALLAAAIGFGVGRTLGRDFIAERLRGRLGRLDDWFSRQSVLGVITVRLLPVGGFGLVSYGYGTTGVRLGPYLVGSVLACAPSAFGYAALGAAVTNPGHFNWLAVAPASLGLFASLALARGWWRAERPNRPQRPTTP</sequence>
<evidence type="ECO:0000256" key="1">
    <source>
        <dbReference type="ARBA" id="ARBA00004651"/>
    </source>
</evidence>
<evidence type="ECO:0000256" key="4">
    <source>
        <dbReference type="ARBA" id="ARBA00022692"/>
    </source>
</evidence>
<feature type="transmembrane region" description="Helical" evidence="7">
    <location>
        <begin position="36"/>
        <end position="54"/>
    </location>
</feature>
<name>A0ABV6NZL6_9ACTN</name>
<accession>A0ABV6NZL6</accession>
<comment type="subcellular location">
    <subcellularLocation>
        <location evidence="1 7">Cell membrane</location>
        <topology evidence="1 7">Multi-pass membrane protein</topology>
    </subcellularLocation>
</comment>
<feature type="transmembrane region" description="Helical" evidence="7">
    <location>
        <begin position="212"/>
        <end position="235"/>
    </location>
</feature>
<gene>
    <name evidence="9" type="ORF">ACFFHU_19000</name>
</gene>
<feature type="transmembrane region" description="Helical" evidence="7">
    <location>
        <begin position="148"/>
        <end position="172"/>
    </location>
</feature>
<evidence type="ECO:0000313" key="9">
    <source>
        <dbReference type="EMBL" id="MFC0566216.1"/>
    </source>
</evidence>
<dbReference type="InterPro" id="IPR032816">
    <property type="entry name" value="VTT_dom"/>
</dbReference>
<proteinExistence type="inferred from homology"/>
<dbReference type="PANTHER" id="PTHR12677:SF59">
    <property type="entry name" value="GOLGI APPARATUS MEMBRANE PROTEIN TVP38-RELATED"/>
    <property type="match status" value="1"/>
</dbReference>
<comment type="similarity">
    <text evidence="2 7">Belongs to the TVP38/TMEM64 family.</text>
</comment>
<feature type="transmembrane region" description="Helical" evidence="7">
    <location>
        <begin position="107"/>
        <end position="128"/>
    </location>
</feature>
<dbReference type="InterPro" id="IPR015414">
    <property type="entry name" value="TMEM64"/>
</dbReference>
<feature type="transmembrane region" description="Helical" evidence="7">
    <location>
        <begin position="74"/>
        <end position="100"/>
    </location>
</feature>
<dbReference type="EMBL" id="JBHLUE010000016">
    <property type="protein sequence ID" value="MFC0566216.1"/>
    <property type="molecule type" value="Genomic_DNA"/>
</dbReference>
<dbReference type="PANTHER" id="PTHR12677">
    <property type="entry name" value="GOLGI APPARATUS MEMBRANE PROTEIN TVP38-RELATED"/>
    <property type="match status" value="1"/>
</dbReference>
<feature type="transmembrane region" description="Helical" evidence="7">
    <location>
        <begin position="184"/>
        <end position="206"/>
    </location>
</feature>
<feature type="domain" description="VTT" evidence="8">
    <location>
        <begin position="88"/>
        <end position="204"/>
    </location>
</feature>
<evidence type="ECO:0000256" key="6">
    <source>
        <dbReference type="ARBA" id="ARBA00023136"/>
    </source>
</evidence>
<protein>
    <recommendedName>
        <fullName evidence="7">TVP38/TMEM64 family membrane protein</fullName>
    </recommendedName>
</protein>
<keyword evidence="6 7" id="KW-0472">Membrane</keyword>
<evidence type="ECO:0000256" key="5">
    <source>
        <dbReference type="ARBA" id="ARBA00022989"/>
    </source>
</evidence>
<keyword evidence="5 7" id="KW-1133">Transmembrane helix</keyword>